<dbReference type="GO" id="GO:0004601">
    <property type="term" value="F:peroxidase activity"/>
    <property type="evidence" value="ECO:0007669"/>
    <property type="project" value="InterPro"/>
</dbReference>
<organism evidence="1 2">
    <name type="scientific">Demequina activiva</name>
    <dbReference type="NCBI Taxonomy" id="1582364"/>
    <lineage>
        <taxon>Bacteria</taxon>
        <taxon>Bacillati</taxon>
        <taxon>Actinomycetota</taxon>
        <taxon>Actinomycetes</taxon>
        <taxon>Micrococcales</taxon>
        <taxon>Demequinaceae</taxon>
        <taxon>Demequina</taxon>
    </lineage>
</organism>
<evidence type="ECO:0000313" key="2">
    <source>
        <dbReference type="Proteomes" id="UP000652354"/>
    </source>
</evidence>
<protein>
    <submittedName>
        <fullName evidence="1">Peroxiredoxin</fullName>
    </submittedName>
</protein>
<dbReference type="Gene3D" id="3.30.300.20">
    <property type="match status" value="1"/>
</dbReference>
<dbReference type="EMBL" id="BONR01000002">
    <property type="protein sequence ID" value="GIG54560.1"/>
    <property type="molecule type" value="Genomic_DNA"/>
</dbReference>
<dbReference type="Proteomes" id="UP000652354">
    <property type="component" value="Unassembled WGS sequence"/>
</dbReference>
<dbReference type="GO" id="GO:0006979">
    <property type="term" value="P:response to oxidative stress"/>
    <property type="evidence" value="ECO:0007669"/>
    <property type="project" value="InterPro"/>
</dbReference>
<reference evidence="1" key="1">
    <citation type="submission" date="2021-01" db="EMBL/GenBank/DDBJ databases">
        <title>Whole genome shotgun sequence of Demequina activiva NBRC 110675.</title>
        <authorList>
            <person name="Komaki H."/>
            <person name="Tamura T."/>
        </authorList>
    </citation>
    <scope>NUCLEOTIDE SEQUENCE</scope>
    <source>
        <strain evidence="1">NBRC 110675</strain>
    </source>
</reference>
<dbReference type="NCBIfam" id="TIGR03562">
    <property type="entry name" value="osmo_induc_OsmC"/>
    <property type="match status" value="1"/>
</dbReference>
<dbReference type="AlphaFoldDB" id="A0A919Q672"/>
<dbReference type="SUPFAM" id="SSF82784">
    <property type="entry name" value="OsmC-like"/>
    <property type="match status" value="1"/>
</dbReference>
<sequence>MAVKSTASTLWKGSLGDGSGTTSFGTGIATLSVDWKARSEGSSTTTTPEELLAAAHASCYAMALSNELGQAGHAPEELQVSAEVSFQAGEGITGIVLKVEATVPGIDEDEFLRIATGAKDGCPVSKALAGTTIELGSATLG</sequence>
<dbReference type="InterPro" id="IPR003718">
    <property type="entry name" value="OsmC/Ohr_fam"/>
</dbReference>
<dbReference type="InterPro" id="IPR019904">
    <property type="entry name" value="Peroxiredoxin_OsmC"/>
</dbReference>
<dbReference type="InterPro" id="IPR052707">
    <property type="entry name" value="OsmC_Ohr_Peroxiredoxin"/>
</dbReference>
<accession>A0A919Q672</accession>
<dbReference type="InterPro" id="IPR015946">
    <property type="entry name" value="KH_dom-like_a/b"/>
</dbReference>
<evidence type="ECO:0000313" key="1">
    <source>
        <dbReference type="EMBL" id="GIG54560.1"/>
    </source>
</evidence>
<comment type="caution">
    <text evidence="1">The sequence shown here is derived from an EMBL/GenBank/DDBJ whole genome shotgun (WGS) entry which is preliminary data.</text>
</comment>
<proteinExistence type="predicted"/>
<name>A0A919Q672_9MICO</name>
<dbReference type="Pfam" id="PF02566">
    <property type="entry name" value="OsmC"/>
    <property type="match status" value="1"/>
</dbReference>
<gene>
    <name evidence="1" type="ORF">Dac01nite_13120</name>
</gene>
<dbReference type="RefSeq" id="WP_203654683.1">
    <property type="nucleotide sequence ID" value="NZ_BONR01000002.1"/>
</dbReference>
<keyword evidence="2" id="KW-1185">Reference proteome</keyword>
<dbReference type="PANTHER" id="PTHR42830">
    <property type="entry name" value="OSMOTICALLY INDUCIBLE FAMILY PROTEIN"/>
    <property type="match status" value="1"/>
</dbReference>
<dbReference type="PANTHER" id="PTHR42830:SF1">
    <property type="entry name" value="OSMOTICALLY INDUCIBLE FAMILY PROTEIN"/>
    <property type="match status" value="1"/>
</dbReference>
<dbReference type="InterPro" id="IPR036102">
    <property type="entry name" value="OsmC/Ohrsf"/>
</dbReference>